<evidence type="ECO:0000313" key="3">
    <source>
        <dbReference type="EMBL" id="MFC7315450.1"/>
    </source>
</evidence>
<evidence type="ECO:0000313" key="4">
    <source>
        <dbReference type="Proteomes" id="UP001596547"/>
    </source>
</evidence>
<dbReference type="RefSeq" id="WP_276304849.1">
    <property type="nucleotide sequence ID" value="NZ_CP119992.1"/>
</dbReference>
<reference evidence="3 4" key="1">
    <citation type="journal article" date="2019" name="Int. J. Syst. Evol. Microbiol.">
        <title>The Global Catalogue of Microorganisms (GCM) 10K type strain sequencing project: providing services to taxonomists for standard genome sequencing and annotation.</title>
        <authorList>
            <consortium name="The Broad Institute Genomics Platform"/>
            <consortium name="The Broad Institute Genome Sequencing Center for Infectious Disease"/>
            <person name="Wu L."/>
            <person name="Ma J."/>
        </authorList>
    </citation>
    <scope>NUCLEOTIDE SEQUENCE [LARGE SCALE GENOMIC DNA]</scope>
    <source>
        <strain evidence="3 4">PSR21</strain>
    </source>
</reference>
<feature type="transmembrane region" description="Helical" evidence="2">
    <location>
        <begin position="289"/>
        <end position="312"/>
    </location>
</feature>
<accession>A0ABD6A4Z1</accession>
<protein>
    <recommendedName>
        <fullName evidence="5">DUF4239 domain-containing protein</fullName>
    </recommendedName>
</protein>
<dbReference type="AlphaFoldDB" id="A0ABD6A4Z1"/>
<comment type="caution">
    <text evidence="3">The sequence shown here is derived from an EMBL/GenBank/DDBJ whole genome shotgun (WGS) entry which is preliminary data.</text>
</comment>
<name>A0ABD6A4Z1_9EURY</name>
<keyword evidence="2" id="KW-1133">Transmembrane helix</keyword>
<evidence type="ECO:0000256" key="2">
    <source>
        <dbReference type="SAM" id="Phobius"/>
    </source>
</evidence>
<dbReference type="EMBL" id="JBHTBF010000001">
    <property type="protein sequence ID" value="MFC7315450.1"/>
    <property type="molecule type" value="Genomic_DNA"/>
</dbReference>
<proteinExistence type="predicted"/>
<feature type="transmembrane region" description="Helical" evidence="2">
    <location>
        <begin position="67"/>
        <end position="90"/>
    </location>
</feature>
<sequence>MDGDELTQVRPASEVGTSDDDMMGSVAEWLLIDGNRLLITVGGSVLVGGIVYALIRLGVLLVRPGTMLPTLLGSGVTSGLLTLVTVALSVNQLVLSRVFGSPSGLSDRLDATVDFRSTVEDIAGQTSSPNDPARFISLVGVTMRDRVERLSTALREPGLGEDSFDDYLGNMREYADGLVDAREKDGSTVELVSTLLGPAYADNLVATKHLRRERGDELSPEANEHLDAVFELLKAIAMMRQFFKTMAIHRDLARLSRRLIYLGLFALLVTFCLTLVYTRSSVSLPPDVLVVAVSAGLAIIVSPVALLSAYMLRVATVSLYSVSVGPFVPPDER</sequence>
<evidence type="ECO:0008006" key="5">
    <source>
        <dbReference type="Google" id="ProtNLM"/>
    </source>
</evidence>
<dbReference type="GeneID" id="79314415"/>
<feature type="region of interest" description="Disordered" evidence="1">
    <location>
        <begin position="1"/>
        <end position="20"/>
    </location>
</feature>
<keyword evidence="2" id="KW-0812">Transmembrane</keyword>
<dbReference type="Pfam" id="PF25927">
    <property type="entry name" value="DUF7972"/>
    <property type="match status" value="1"/>
</dbReference>
<feature type="transmembrane region" description="Helical" evidence="2">
    <location>
        <begin position="259"/>
        <end position="277"/>
    </location>
</feature>
<dbReference type="InterPro" id="IPR058278">
    <property type="entry name" value="DUF7972"/>
</dbReference>
<dbReference type="Proteomes" id="UP001596547">
    <property type="component" value="Unassembled WGS sequence"/>
</dbReference>
<gene>
    <name evidence="3" type="ORF">ACFQPE_01390</name>
</gene>
<keyword evidence="2" id="KW-0472">Membrane</keyword>
<feature type="transmembrane region" description="Helical" evidence="2">
    <location>
        <begin position="37"/>
        <end position="55"/>
    </location>
</feature>
<keyword evidence="4" id="KW-1185">Reference proteome</keyword>
<organism evidence="3 4">
    <name type="scientific">Halomarina halobia</name>
    <dbReference type="NCBI Taxonomy" id="3033386"/>
    <lineage>
        <taxon>Archaea</taxon>
        <taxon>Methanobacteriati</taxon>
        <taxon>Methanobacteriota</taxon>
        <taxon>Stenosarchaea group</taxon>
        <taxon>Halobacteria</taxon>
        <taxon>Halobacteriales</taxon>
        <taxon>Natronomonadaceae</taxon>
        <taxon>Halomarina</taxon>
    </lineage>
</organism>
<evidence type="ECO:0000256" key="1">
    <source>
        <dbReference type="SAM" id="MobiDB-lite"/>
    </source>
</evidence>